<keyword evidence="2" id="KW-1185">Reference proteome</keyword>
<name>A0ACC1ND96_9PEZI</name>
<dbReference type="EMBL" id="JAPDGR010002326">
    <property type="protein sequence ID" value="KAJ2976404.1"/>
    <property type="molecule type" value="Genomic_DNA"/>
</dbReference>
<reference evidence="1" key="1">
    <citation type="submission" date="2022-10" db="EMBL/GenBank/DDBJ databases">
        <title>Genome Sequence of Xylaria curta.</title>
        <authorList>
            <person name="Buettner E."/>
        </authorList>
    </citation>
    <scope>NUCLEOTIDE SEQUENCE</scope>
    <source>
        <strain evidence="1">Babe10</strain>
    </source>
</reference>
<comment type="caution">
    <text evidence="1">The sequence shown here is derived from an EMBL/GenBank/DDBJ whole genome shotgun (WGS) entry which is preliminary data.</text>
</comment>
<protein>
    <submittedName>
        <fullName evidence="1">Uncharacterized protein</fullName>
    </submittedName>
</protein>
<gene>
    <name evidence="1" type="ORF">NUW58_g8095</name>
</gene>
<dbReference type="Proteomes" id="UP001143856">
    <property type="component" value="Unassembled WGS sequence"/>
</dbReference>
<accession>A0ACC1ND96</accession>
<evidence type="ECO:0000313" key="1">
    <source>
        <dbReference type="EMBL" id="KAJ2976404.1"/>
    </source>
</evidence>
<proteinExistence type="predicted"/>
<organism evidence="1 2">
    <name type="scientific">Xylaria curta</name>
    <dbReference type="NCBI Taxonomy" id="42375"/>
    <lineage>
        <taxon>Eukaryota</taxon>
        <taxon>Fungi</taxon>
        <taxon>Dikarya</taxon>
        <taxon>Ascomycota</taxon>
        <taxon>Pezizomycotina</taxon>
        <taxon>Sordariomycetes</taxon>
        <taxon>Xylariomycetidae</taxon>
        <taxon>Xylariales</taxon>
        <taxon>Xylariaceae</taxon>
        <taxon>Xylaria</taxon>
    </lineage>
</organism>
<sequence length="121" mass="13922">MALIRRSHPVITGLVVAAALFYLWTMSSGVLPRYRASSTEERHYIEAADYFWTRLPLNYPPDFVRPLPETKPVKYPKIQYPFTQETAAARKVREERQQAVKETFSRCWSAPTSSTHGSQTS</sequence>
<evidence type="ECO:0000313" key="2">
    <source>
        <dbReference type="Proteomes" id="UP001143856"/>
    </source>
</evidence>